<evidence type="ECO:0000256" key="2">
    <source>
        <dbReference type="SAM" id="Phobius"/>
    </source>
</evidence>
<feature type="region of interest" description="Disordered" evidence="1">
    <location>
        <begin position="222"/>
        <end position="260"/>
    </location>
</feature>
<evidence type="ECO:0000256" key="1">
    <source>
        <dbReference type="SAM" id="MobiDB-lite"/>
    </source>
</evidence>
<dbReference type="VEuPathDB" id="VectorBase:RSAN_026691"/>
<protein>
    <recommendedName>
        <fullName evidence="5">Tick transposon</fullName>
    </recommendedName>
</protein>
<feature type="compositionally biased region" description="Polar residues" evidence="1">
    <location>
        <begin position="242"/>
        <end position="251"/>
    </location>
</feature>
<name>A0A9D4TC65_RHISA</name>
<keyword evidence="4" id="KW-1185">Reference proteome</keyword>
<evidence type="ECO:0000313" key="3">
    <source>
        <dbReference type="EMBL" id="KAH7984770.1"/>
    </source>
</evidence>
<comment type="caution">
    <text evidence="3">The sequence shown here is derived from an EMBL/GenBank/DDBJ whole genome shotgun (WGS) entry which is preliminary data.</text>
</comment>
<dbReference type="AlphaFoldDB" id="A0A9D4TC65"/>
<sequence length="432" mass="48046">MGEAEVQRRLDAKYLPHINVVTQDGTPIPHVQTLRVLGLHLQDLNRNNVTTRTGRTILQRIGINAPATTPEVAKHLPRDVLQRLRVPPLPKHMHPQVHQERRMARATALTKGHANDPSAYYVDVAKYPHRPNTYAAAVIAADTGVLTTSGSIRCKSPTQAEEFAIALALAIPDCRTVLSDSKPAIVNFATNNVHGTTARVCSTIARPETNVTVKWFPAHAGELDAGPNRNEEADTEAHALTSRGSPSTHSSESQRPDVEDEEYLITTYGDVLQWYRTSRRLYPPPHRDLQRSEAATLRQLQVQAIWTPVWAKHVCPEVYTTYICQHCKKARATQRHLLWDCAPPPGNQEEAMPTAISSKIISREPGKQRDVVQHVLSILERQRPKAAPPRAKMFGTAIWPSTMLFFFGGTALVVYLLVICDVLTNPVMGSFL</sequence>
<dbReference type="EMBL" id="JABSTV010001245">
    <property type="protein sequence ID" value="KAH7984770.1"/>
    <property type="molecule type" value="Genomic_DNA"/>
</dbReference>
<accession>A0A9D4TC65</accession>
<feature type="transmembrane region" description="Helical" evidence="2">
    <location>
        <begin position="397"/>
        <end position="418"/>
    </location>
</feature>
<dbReference type="GO" id="GO:0003676">
    <property type="term" value="F:nucleic acid binding"/>
    <property type="evidence" value="ECO:0007669"/>
    <property type="project" value="InterPro"/>
</dbReference>
<reference evidence="3" key="1">
    <citation type="journal article" date="2020" name="Cell">
        <title>Large-Scale Comparative Analyses of Tick Genomes Elucidate Their Genetic Diversity and Vector Capacities.</title>
        <authorList>
            <consortium name="Tick Genome and Microbiome Consortium (TIGMIC)"/>
            <person name="Jia N."/>
            <person name="Wang J."/>
            <person name="Shi W."/>
            <person name="Du L."/>
            <person name="Sun Y."/>
            <person name="Zhan W."/>
            <person name="Jiang J.F."/>
            <person name="Wang Q."/>
            <person name="Zhang B."/>
            <person name="Ji P."/>
            <person name="Bell-Sakyi L."/>
            <person name="Cui X.M."/>
            <person name="Yuan T.T."/>
            <person name="Jiang B.G."/>
            <person name="Yang W.F."/>
            <person name="Lam T.T."/>
            <person name="Chang Q.C."/>
            <person name="Ding S.J."/>
            <person name="Wang X.J."/>
            <person name="Zhu J.G."/>
            <person name="Ruan X.D."/>
            <person name="Zhao L."/>
            <person name="Wei J.T."/>
            <person name="Ye R.Z."/>
            <person name="Que T.C."/>
            <person name="Du C.H."/>
            <person name="Zhou Y.H."/>
            <person name="Cheng J.X."/>
            <person name="Dai P.F."/>
            <person name="Guo W.B."/>
            <person name="Han X.H."/>
            <person name="Huang E.J."/>
            <person name="Li L.F."/>
            <person name="Wei W."/>
            <person name="Gao Y.C."/>
            <person name="Liu J.Z."/>
            <person name="Shao H.Z."/>
            <person name="Wang X."/>
            <person name="Wang C.C."/>
            <person name="Yang T.C."/>
            <person name="Huo Q.B."/>
            <person name="Li W."/>
            <person name="Chen H.Y."/>
            <person name="Chen S.E."/>
            <person name="Zhou L.G."/>
            <person name="Ni X.B."/>
            <person name="Tian J.H."/>
            <person name="Sheng Y."/>
            <person name="Liu T."/>
            <person name="Pan Y.S."/>
            <person name="Xia L.Y."/>
            <person name="Li J."/>
            <person name="Zhao F."/>
            <person name="Cao W.C."/>
        </authorList>
    </citation>
    <scope>NUCLEOTIDE SEQUENCE</scope>
    <source>
        <strain evidence="3">Rsan-2018</strain>
    </source>
</reference>
<keyword evidence="2" id="KW-0472">Membrane</keyword>
<dbReference type="InterPro" id="IPR036397">
    <property type="entry name" value="RNaseH_sf"/>
</dbReference>
<keyword evidence="2" id="KW-1133">Transmembrane helix</keyword>
<gene>
    <name evidence="3" type="ORF">HPB52_023889</name>
</gene>
<proteinExistence type="predicted"/>
<evidence type="ECO:0008006" key="5">
    <source>
        <dbReference type="Google" id="ProtNLM"/>
    </source>
</evidence>
<dbReference type="Proteomes" id="UP000821837">
    <property type="component" value="Chromosome 1"/>
</dbReference>
<evidence type="ECO:0000313" key="4">
    <source>
        <dbReference type="Proteomes" id="UP000821837"/>
    </source>
</evidence>
<dbReference type="Gene3D" id="3.30.420.10">
    <property type="entry name" value="Ribonuclease H-like superfamily/Ribonuclease H"/>
    <property type="match status" value="1"/>
</dbReference>
<organism evidence="3 4">
    <name type="scientific">Rhipicephalus sanguineus</name>
    <name type="common">Brown dog tick</name>
    <name type="synonym">Ixodes sanguineus</name>
    <dbReference type="NCBI Taxonomy" id="34632"/>
    <lineage>
        <taxon>Eukaryota</taxon>
        <taxon>Metazoa</taxon>
        <taxon>Ecdysozoa</taxon>
        <taxon>Arthropoda</taxon>
        <taxon>Chelicerata</taxon>
        <taxon>Arachnida</taxon>
        <taxon>Acari</taxon>
        <taxon>Parasitiformes</taxon>
        <taxon>Ixodida</taxon>
        <taxon>Ixodoidea</taxon>
        <taxon>Ixodidae</taxon>
        <taxon>Rhipicephalinae</taxon>
        <taxon>Rhipicephalus</taxon>
        <taxon>Rhipicephalus</taxon>
    </lineage>
</organism>
<reference evidence="3" key="2">
    <citation type="submission" date="2021-09" db="EMBL/GenBank/DDBJ databases">
        <authorList>
            <person name="Jia N."/>
            <person name="Wang J."/>
            <person name="Shi W."/>
            <person name="Du L."/>
            <person name="Sun Y."/>
            <person name="Zhan W."/>
            <person name="Jiang J."/>
            <person name="Wang Q."/>
            <person name="Zhang B."/>
            <person name="Ji P."/>
            <person name="Sakyi L.B."/>
            <person name="Cui X."/>
            <person name="Yuan T."/>
            <person name="Jiang B."/>
            <person name="Yang W."/>
            <person name="Lam T.T.-Y."/>
            <person name="Chang Q."/>
            <person name="Ding S."/>
            <person name="Wang X."/>
            <person name="Zhu J."/>
            <person name="Ruan X."/>
            <person name="Zhao L."/>
            <person name="Wei J."/>
            <person name="Que T."/>
            <person name="Du C."/>
            <person name="Cheng J."/>
            <person name="Dai P."/>
            <person name="Han X."/>
            <person name="Huang E."/>
            <person name="Gao Y."/>
            <person name="Liu J."/>
            <person name="Shao H."/>
            <person name="Ye R."/>
            <person name="Li L."/>
            <person name="Wei W."/>
            <person name="Wang X."/>
            <person name="Wang C."/>
            <person name="Huo Q."/>
            <person name="Li W."/>
            <person name="Guo W."/>
            <person name="Chen H."/>
            <person name="Chen S."/>
            <person name="Zhou L."/>
            <person name="Zhou L."/>
            <person name="Ni X."/>
            <person name="Tian J."/>
            <person name="Zhou Y."/>
            <person name="Sheng Y."/>
            <person name="Liu T."/>
            <person name="Pan Y."/>
            <person name="Xia L."/>
            <person name="Li J."/>
            <person name="Zhao F."/>
            <person name="Cao W."/>
        </authorList>
    </citation>
    <scope>NUCLEOTIDE SEQUENCE</scope>
    <source>
        <strain evidence="3">Rsan-2018</strain>
        <tissue evidence="3">Larvae</tissue>
    </source>
</reference>
<dbReference type="InterPro" id="IPR012337">
    <property type="entry name" value="RNaseH-like_sf"/>
</dbReference>
<dbReference type="SUPFAM" id="SSF53098">
    <property type="entry name" value="Ribonuclease H-like"/>
    <property type="match status" value="1"/>
</dbReference>
<keyword evidence="2" id="KW-0812">Transmembrane</keyword>